<accession>A0A8S5NK86</accession>
<evidence type="ECO:0000256" key="1">
    <source>
        <dbReference type="SAM" id="Phobius"/>
    </source>
</evidence>
<sequence>MFIDKIIDLLFQGIVSGLVILFATWWIQKYKEAKLSQKYAILADIELKTHYDALLSIINKYSSDYDSDLASTFGMLALPYLTEMPKENLQFAGSYYRQIQFIHSTLLKSPEKQGTSDIKVIAVECLGKNRKLSLILNDYAKLNDYSNN</sequence>
<proteinExistence type="predicted"/>
<protein>
    <submittedName>
        <fullName evidence="2">Uncharacterized protein</fullName>
    </submittedName>
</protein>
<keyword evidence="1" id="KW-0812">Transmembrane</keyword>
<keyword evidence="1" id="KW-0472">Membrane</keyword>
<organism evidence="2">
    <name type="scientific">Siphoviridae sp. ctsMn4</name>
    <dbReference type="NCBI Taxonomy" id="2826485"/>
    <lineage>
        <taxon>Viruses</taxon>
        <taxon>Duplodnaviria</taxon>
        <taxon>Heunggongvirae</taxon>
        <taxon>Uroviricota</taxon>
        <taxon>Caudoviricetes</taxon>
    </lineage>
</organism>
<evidence type="ECO:0000313" key="2">
    <source>
        <dbReference type="EMBL" id="DAD94698.1"/>
    </source>
</evidence>
<dbReference type="EMBL" id="BK015180">
    <property type="protein sequence ID" value="DAD94698.1"/>
    <property type="molecule type" value="Genomic_DNA"/>
</dbReference>
<feature type="transmembrane region" description="Helical" evidence="1">
    <location>
        <begin position="6"/>
        <end position="27"/>
    </location>
</feature>
<keyword evidence="1" id="KW-1133">Transmembrane helix</keyword>
<reference evidence="2" key="1">
    <citation type="journal article" date="2021" name="Proc. Natl. Acad. Sci. U.S.A.">
        <title>A Catalog of Tens of Thousands of Viruses from Human Metagenomes Reveals Hidden Associations with Chronic Diseases.</title>
        <authorList>
            <person name="Tisza M.J."/>
            <person name="Buck C.B."/>
        </authorList>
    </citation>
    <scope>NUCLEOTIDE SEQUENCE</scope>
    <source>
        <strain evidence="2">CtsMn4</strain>
    </source>
</reference>
<name>A0A8S5NK86_9CAUD</name>